<comment type="caution">
    <text evidence="1">The sequence shown here is derived from an EMBL/GenBank/DDBJ whole genome shotgun (WGS) entry which is preliminary data.</text>
</comment>
<name>A0ABV0S487_9TELE</name>
<evidence type="ECO:0000313" key="1">
    <source>
        <dbReference type="EMBL" id="MEQ2214716.1"/>
    </source>
</evidence>
<keyword evidence="2" id="KW-1185">Reference proteome</keyword>
<feature type="non-terminal residue" evidence="1">
    <location>
        <position position="1"/>
    </location>
</feature>
<gene>
    <name evidence="1" type="ORF">XENOCAPTIV_017905</name>
</gene>
<accession>A0ABV0S487</accession>
<dbReference type="Proteomes" id="UP001434883">
    <property type="component" value="Unassembled WGS sequence"/>
</dbReference>
<reference evidence="1 2" key="1">
    <citation type="submission" date="2021-06" db="EMBL/GenBank/DDBJ databases">
        <authorList>
            <person name="Palmer J.M."/>
        </authorList>
    </citation>
    <scope>NUCLEOTIDE SEQUENCE [LARGE SCALE GENOMIC DNA]</scope>
    <source>
        <strain evidence="1 2">XC_2019</strain>
        <tissue evidence="1">Muscle</tissue>
    </source>
</reference>
<proteinExistence type="predicted"/>
<dbReference type="Gene3D" id="3.30.200.20">
    <property type="entry name" value="Phosphorylase Kinase, domain 1"/>
    <property type="match status" value="1"/>
</dbReference>
<protein>
    <submittedName>
        <fullName evidence="1">Uncharacterized protein</fullName>
    </submittedName>
</protein>
<evidence type="ECO:0000313" key="2">
    <source>
        <dbReference type="Proteomes" id="UP001434883"/>
    </source>
</evidence>
<sequence>PVKKKKIKREIKILENLRGGTNIIRLVDTVKDPVVSGKHVLAVLHVGCVTANDLHSPAAAALSEAVCLLSSLCSPEHQRLSLSTSITQILRSCTRS</sequence>
<organism evidence="1 2">
    <name type="scientific">Xenoophorus captivus</name>
    <dbReference type="NCBI Taxonomy" id="1517983"/>
    <lineage>
        <taxon>Eukaryota</taxon>
        <taxon>Metazoa</taxon>
        <taxon>Chordata</taxon>
        <taxon>Craniata</taxon>
        <taxon>Vertebrata</taxon>
        <taxon>Euteleostomi</taxon>
        <taxon>Actinopterygii</taxon>
        <taxon>Neopterygii</taxon>
        <taxon>Teleostei</taxon>
        <taxon>Neoteleostei</taxon>
        <taxon>Acanthomorphata</taxon>
        <taxon>Ovalentaria</taxon>
        <taxon>Atherinomorphae</taxon>
        <taxon>Cyprinodontiformes</taxon>
        <taxon>Goodeidae</taxon>
        <taxon>Xenoophorus</taxon>
    </lineage>
</organism>
<dbReference type="EMBL" id="JAHRIN010067592">
    <property type="protein sequence ID" value="MEQ2214716.1"/>
    <property type="molecule type" value="Genomic_DNA"/>
</dbReference>